<dbReference type="PANTHER" id="PTHR42987">
    <property type="entry name" value="PEPTIDASE S49"/>
    <property type="match status" value="1"/>
</dbReference>
<evidence type="ECO:0000256" key="4">
    <source>
        <dbReference type="ARBA" id="ARBA00022670"/>
    </source>
</evidence>
<evidence type="ECO:0000256" key="8">
    <source>
        <dbReference type="ARBA" id="ARBA00022989"/>
    </source>
</evidence>
<evidence type="ECO:0000259" key="12">
    <source>
        <dbReference type="Pfam" id="PF01343"/>
    </source>
</evidence>
<dbReference type="RefSeq" id="WP_187756284.1">
    <property type="nucleotide sequence ID" value="NZ_JABURY010000021.1"/>
</dbReference>
<dbReference type="InterPro" id="IPR029045">
    <property type="entry name" value="ClpP/crotonase-like_dom_sf"/>
</dbReference>
<dbReference type="SUPFAM" id="SSF52096">
    <property type="entry name" value="ClpP/crotonase"/>
    <property type="match status" value="1"/>
</dbReference>
<dbReference type="Pfam" id="PF08496">
    <property type="entry name" value="Peptidase_S49_N"/>
    <property type="match status" value="1"/>
</dbReference>
<keyword evidence="4 14" id="KW-0645">Protease</keyword>
<feature type="transmembrane region" description="Helical" evidence="11">
    <location>
        <begin position="6"/>
        <end position="30"/>
    </location>
</feature>
<evidence type="ECO:0000256" key="1">
    <source>
        <dbReference type="ARBA" id="ARBA00004236"/>
    </source>
</evidence>
<keyword evidence="3" id="KW-1003">Cell membrane</keyword>
<keyword evidence="6 14" id="KW-0378">Hydrolase</keyword>
<evidence type="ECO:0000256" key="10">
    <source>
        <dbReference type="SAM" id="MobiDB-lite"/>
    </source>
</evidence>
<evidence type="ECO:0000256" key="5">
    <source>
        <dbReference type="ARBA" id="ARBA00022692"/>
    </source>
</evidence>
<accession>A0ABR7R046</accession>
<dbReference type="Gene3D" id="3.90.226.10">
    <property type="entry name" value="2-enoyl-CoA Hydratase, Chain A, domain 1"/>
    <property type="match status" value="1"/>
</dbReference>
<evidence type="ECO:0000256" key="11">
    <source>
        <dbReference type="SAM" id="Phobius"/>
    </source>
</evidence>
<feature type="domain" description="Peptidase S49 N-terminal proteobacteria" evidence="13">
    <location>
        <begin position="2"/>
        <end position="170"/>
    </location>
</feature>
<keyword evidence="8 11" id="KW-1133">Transmembrane helix</keyword>
<reference evidence="14 15" key="1">
    <citation type="submission" date="2020-06" db="EMBL/GenBank/DDBJ databases">
        <title>Frischella cerana isolated from Apis cerana gut homogenate.</title>
        <authorList>
            <person name="Wolter L.A."/>
            <person name="Suenami S."/>
            <person name="Miyazaki R."/>
        </authorList>
    </citation>
    <scope>NUCLEOTIDE SEQUENCE [LARGE SCALE GENOMIC DNA]</scope>
    <source>
        <strain evidence="14 15">Ac13</strain>
    </source>
</reference>
<comment type="subcellular location">
    <subcellularLocation>
        <location evidence="1">Cell membrane</location>
    </subcellularLocation>
</comment>
<dbReference type="GO" id="GO:0008233">
    <property type="term" value="F:peptidase activity"/>
    <property type="evidence" value="ECO:0007669"/>
    <property type="project" value="UniProtKB-KW"/>
</dbReference>
<evidence type="ECO:0000256" key="7">
    <source>
        <dbReference type="ARBA" id="ARBA00022825"/>
    </source>
</evidence>
<protein>
    <submittedName>
        <fullName evidence="14">Protease SohB</fullName>
        <ecNumber evidence="14">3.4.21.-</ecNumber>
    </submittedName>
</protein>
<keyword evidence="7" id="KW-0720">Serine protease</keyword>
<evidence type="ECO:0000313" key="15">
    <source>
        <dbReference type="Proteomes" id="UP000651208"/>
    </source>
</evidence>
<evidence type="ECO:0000313" key="14">
    <source>
        <dbReference type="EMBL" id="MBC9131843.1"/>
    </source>
</evidence>
<evidence type="ECO:0000256" key="3">
    <source>
        <dbReference type="ARBA" id="ARBA00022475"/>
    </source>
</evidence>
<gene>
    <name evidence="14" type="primary">sohB</name>
    <name evidence="14" type="ORF">FcAc13_11085</name>
</gene>
<name>A0ABR7R046_9GAMM</name>
<dbReference type="PANTHER" id="PTHR42987:SF4">
    <property type="entry name" value="PROTEASE SOHB-RELATED"/>
    <property type="match status" value="1"/>
</dbReference>
<dbReference type="InterPro" id="IPR002142">
    <property type="entry name" value="Peptidase_S49"/>
</dbReference>
<feature type="domain" description="Peptidase S49" evidence="12">
    <location>
        <begin position="173"/>
        <end position="319"/>
    </location>
</feature>
<dbReference type="InterPro" id="IPR013703">
    <property type="entry name" value="Peptidase_S49_N_proteobac"/>
</dbReference>
<dbReference type="InterPro" id="IPR047272">
    <property type="entry name" value="S49_SppA_C"/>
</dbReference>
<keyword evidence="15" id="KW-1185">Reference proteome</keyword>
<organism evidence="14 15">
    <name type="scientific">Frischella japonica</name>
    <dbReference type="NCBI Taxonomy" id="2741544"/>
    <lineage>
        <taxon>Bacteria</taxon>
        <taxon>Pseudomonadati</taxon>
        <taxon>Pseudomonadota</taxon>
        <taxon>Gammaproteobacteria</taxon>
        <taxon>Orbales</taxon>
        <taxon>Orbaceae</taxon>
        <taxon>Frischella</taxon>
    </lineage>
</organism>
<evidence type="ECO:0000256" key="6">
    <source>
        <dbReference type="ARBA" id="ARBA00022801"/>
    </source>
</evidence>
<sequence>MEWLSQYLVFLAETVTIVIAIITILLFILVQRKKSAPSGSLEIKDLTEEYRDIKETMLLSTMDDFANKEYNKQQKKIRKEEKKQQKQALKTKTDNLAGQEEQTKNVDSTVCKPNCYVLSFNGSIDAHEVEDLRQEVTAVLSVVKPEDKVILKLESPGGVVHGYGLAASQLLRFRQRDIHLTAVVDKVAASGGYMMACTANEIIAAPFAIIGSIGVVAQIPNFHRLLKKNDIDIELQTAGQYKRTLTMFGENTEAGRQKFQQELEETHLLFKDFVAENRPNVNIEEVATGEHWFAVQAKDKGLIDEINTSDDVILSLLENYKIMSVKYHRRKKLTDRLTKNIVSGIERLLFRNSRTIY</sequence>
<comment type="caution">
    <text evidence="14">The sequence shown here is derived from an EMBL/GenBank/DDBJ whole genome shotgun (WGS) entry which is preliminary data.</text>
</comment>
<dbReference type="CDD" id="cd07023">
    <property type="entry name" value="S49_Sppa_N_C"/>
    <property type="match status" value="1"/>
</dbReference>
<dbReference type="EC" id="3.4.21.-" evidence="14"/>
<dbReference type="GO" id="GO:0006508">
    <property type="term" value="P:proteolysis"/>
    <property type="evidence" value="ECO:0007669"/>
    <property type="project" value="UniProtKB-KW"/>
</dbReference>
<dbReference type="EMBL" id="JABURY010000021">
    <property type="protein sequence ID" value="MBC9131843.1"/>
    <property type="molecule type" value="Genomic_DNA"/>
</dbReference>
<dbReference type="Pfam" id="PF01343">
    <property type="entry name" value="Peptidase_S49"/>
    <property type="match status" value="1"/>
</dbReference>
<dbReference type="NCBIfam" id="NF008745">
    <property type="entry name" value="PRK11778.1"/>
    <property type="match status" value="1"/>
</dbReference>
<comment type="similarity">
    <text evidence="2">Belongs to the peptidase S49 family.</text>
</comment>
<keyword evidence="9 11" id="KW-0472">Membrane</keyword>
<feature type="region of interest" description="Disordered" evidence="10">
    <location>
        <begin position="78"/>
        <end position="102"/>
    </location>
</feature>
<evidence type="ECO:0000259" key="13">
    <source>
        <dbReference type="Pfam" id="PF08496"/>
    </source>
</evidence>
<dbReference type="Gene3D" id="6.20.330.10">
    <property type="match status" value="1"/>
</dbReference>
<evidence type="ECO:0000256" key="9">
    <source>
        <dbReference type="ARBA" id="ARBA00023136"/>
    </source>
</evidence>
<evidence type="ECO:0000256" key="2">
    <source>
        <dbReference type="ARBA" id="ARBA00008683"/>
    </source>
</evidence>
<dbReference type="Proteomes" id="UP000651208">
    <property type="component" value="Unassembled WGS sequence"/>
</dbReference>
<keyword evidence="5 11" id="KW-0812">Transmembrane</keyword>
<proteinExistence type="inferred from homology"/>